<sequence>MELIKKPIIKQYEITKSRYSRFKSVAIQKKKKVELLNYEPFRFFSIYFFSSEIDLRVKLDAEGNDIPRRIQELNLKKSVFLKYRYKGDKPRFTAGSSPRESRINPPPLPITGTIPLKLGGACFTFAVYRHVLDR</sequence>
<accession>A0A4Y2CFF2</accession>
<proteinExistence type="predicted"/>
<dbReference type="AlphaFoldDB" id="A0A4Y2CFF2"/>
<evidence type="ECO:0000313" key="2">
    <source>
        <dbReference type="Proteomes" id="UP000499080"/>
    </source>
</evidence>
<organism evidence="1 2">
    <name type="scientific">Araneus ventricosus</name>
    <name type="common">Orbweaver spider</name>
    <name type="synonym">Epeira ventricosa</name>
    <dbReference type="NCBI Taxonomy" id="182803"/>
    <lineage>
        <taxon>Eukaryota</taxon>
        <taxon>Metazoa</taxon>
        <taxon>Ecdysozoa</taxon>
        <taxon>Arthropoda</taxon>
        <taxon>Chelicerata</taxon>
        <taxon>Arachnida</taxon>
        <taxon>Araneae</taxon>
        <taxon>Araneomorphae</taxon>
        <taxon>Entelegynae</taxon>
        <taxon>Araneoidea</taxon>
        <taxon>Araneidae</taxon>
        <taxon>Araneus</taxon>
    </lineage>
</organism>
<gene>
    <name evidence="1" type="ORF">AVEN_269863_1</name>
</gene>
<evidence type="ECO:0000313" key="1">
    <source>
        <dbReference type="EMBL" id="GBM02949.1"/>
    </source>
</evidence>
<reference evidence="1 2" key="1">
    <citation type="journal article" date="2019" name="Sci. Rep.">
        <title>Orb-weaving spider Araneus ventricosus genome elucidates the spidroin gene catalogue.</title>
        <authorList>
            <person name="Kono N."/>
            <person name="Nakamura H."/>
            <person name="Ohtoshi R."/>
            <person name="Moran D.A.P."/>
            <person name="Shinohara A."/>
            <person name="Yoshida Y."/>
            <person name="Fujiwara M."/>
            <person name="Mori M."/>
            <person name="Tomita M."/>
            <person name="Arakawa K."/>
        </authorList>
    </citation>
    <scope>NUCLEOTIDE SEQUENCE [LARGE SCALE GENOMIC DNA]</scope>
</reference>
<comment type="caution">
    <text evidence="1">The sequence shown here is derived from an EMBL/GenBank/DDBJ whole genome shotgun (WGS) entry which is preliminary data.</text>
</comment>
<keyword evidence="2" id="KW-1185">Reference proteome</keyword>
<dbReference type="EMBL" id="BGPR01000185">
    <property type="protein sequence ID" value="GBM02949.1"/>
    <property type="molecule type" value="Genomic_DNA"/>
</dbReference>
<name>A0A4Y2CFF2_ARAVE</name>
<protein>
    <submittedName>
        <fullName evidence="1">Uncharacterized protein</fullName>
    </submittedName>
</protein>
<dbReference type="Proteomes" id="UP000499080">
    <property type="component" value="Unassembled WGS sequence"/>
</dbReference>